<dbReference type="AlphaFoldDB" id="A0A1X7U6A6"/>
<protein>
    <recommendedName>
        <fullName evidence="5">BED-type domain-containing protein</fullName>
    </recommendedName>
</protein>
<dbReference type="OrthoDB" id="1607513at2759"/>
<proteinExistence type="predicted"/>
<dbReference type="InterPro" id="IPR036236">
    <property type="entry name" value="Znf_C2H2_sf"/>
</dbReference>
<dbReference type="GO" id="GO:0008270">
    <property type="term" value="F:zinc ion binding"/>
    <property type="evidence" value="ECO:0007669"/>
    <property type="project" value="UniProtKB-KW"/>
</dbReference>
<reference evidence="6" key="1">
    <citation type="submission" date="2017-05" db="UniProtKB">
        <authorList>
            <consortium name="EnsemblMetazoa"/>
        </authorList>
    </citation>
    <scope>IDENTIFICATION</scope>
</reference>
<dbReference type="EnsemblMetazoa" id="Aqu2.1.23049_001">
    <property type="protein sequence ID" value="Aqu2.1.23049_001"/>
    <property type="gene ID" value="Aqu2.1.23049"/>
</dbReference>
<accession>A0A1X7U6A6</accession>
<dbReference type="InParanoid" id="A0A1X7U6A6"/>
<sequence>MSNRRSPIWQYFTANEGDKSAICTTCGTQVSRGGKSVKSFTTTNLVNHLKKHLAEYKEYEDAKRKEQLHATSTPSKPVLKQATLEESIGGCRPRHWGAMPRLRIEPETGSNVIFIN</sequence>
<evidence type="ECO:0000256" key="2">
    <source>
        <dbReference type="ARBA" id="ARBA00022771"/>
    </source>
</evidence>
<dbReference type="GO" id="GO:0003677">
    <property type="term" value="F:DNA binding"/>
    <property type="evidence" value="ECO:0007669"/>
    <property type="project" value="InterPro"/>
</dbReference>
<dbReference type="SMART" id="SM00614">
    <property type="entry name" value="ZnF_BED"/>
    <property type="match status" value="1"/>
</dbReference>
<evidence type="ECO:0000256" key="1">
    <source>
        <dbReference type="ARBA" id="ARBA00022723"/>
    </source>
</evidence>
<feature type="domain" description="BED-type" evidence="5">
    <location>
        <begin position="3"/>
        <end position="59"/>
    </location>
</feature>
<dbReference type="Pfam" id="PF02892">
    <property type="entry name" value="zf-BED"/>
    <property type="match status" value="1"/>
</dbReference>
<evidence type="ECO:0000313" key="6">
    <source>
        <dbReference type="EnsemblMetazoa" id="Aqu2.1.23049_001"/>
    </source>
</evidence>
<evidence type="ECO:0000259" key="5">
    <source>
        <dbReference type="PROSITE" id="PS50808"/>
    </source>
</evidence>
<keyword evidence="2 4" id="KW-0863">Zinc-finger</keyword>
<evidence type="ECO:0000256" key="3">
    <source>
        <dbReference type="ARBA" id="ARBA00022833"/>
    </source>
</evidence>
<evidence type="ECO:0000256" key="4">
    <source>
        <dbReference type="PROSITE-ProRule" id="PRU00027"/>
    </source>
</evidence>
<keyword evidence="3" id="KW-0862">Zinc</keyword>
<dbReference type="PROSITE" id="PS50808">
    <property type="entry name" value="ZF_BED"/>
    <property type="match status" value="1"/>
</dbReference>
<dbReference type="InterPro" id="IPR003656">
    <property type="entry name" value="Znf_BED"/>
</dbReference>
<keyword evidence="1" id="KW-0479">Metal-binding</keyword>
<organism evidence="6">
    <name type="scientific">Amphimedon queenslandica</name>
    <name type="common">Sponge</name>
    <dbReference type="NCBI Taxonomy" id="400682"/>
    <lineage>
        <taxon>Eukaryota</taxon>
        <taxon>Metazoa</taxon>
        <taxon>Porifera</taxon>
        <taxon>Demospongiae</taxon>
        <taxon>Heteroscleromorpha</taxon>
        <taxon>Haplosclerida</taxon>
        <taxon>Niphatidae</taxon>
        <taxon>Amphimedon</taxon>
    </lineage>
</organism>
<dbReference type="SUPFAM" id="SSF57667">
    <property type="entry name" value="beta-beta-alpha zinc fingers"/>
    <property type="match status" value="1"/>
</dbReference>
<name>A0A1X7U6A6_AMPQE</name>